<dbReference type="SUPFAM" id="SSF47473">
    <property type="entry name" value="EF-hand"/>
    <property type="match status" value="1"/>
</dbReference>
<feature type="region of interest" description="Disordered" evidence="2">
    <location>
        <begin position="150"/>
        <end position="222"/>
    </location>
</feature>
<feature type="compositionally biased region" description="Polar residues" evidence="2">
    <location>
        <begin position="213"/>
        <end position="222"/>
    </location>
</feature>
<protein>
    <recommendedName>
        <fullName evidence="4">EF-hand domain-containing protein</fullName>
    </recommendedName>
</protein>
<dbReference type="OrthoDB" id="289247at2759"/>
<reference evidence="5" key="1">
    <citation type="submission" date="2022-08" db="UniProtKB">
        <authorList>
            <consortium name="EnsemblMetazoa"/>
        </authorList>
    </citation>
    <scope>IDENTIFICATION</scope>
    <source>
        <strain evidence="5">05x7-T-G4-1.051#20</strain>
    </source>
</reference>
<name>A0A8W8L089_MAGGI</name>
<evidence type="ECO:0000313" key="5">
    <source>
        <dbReference type="EnsemblMetazoa" id="G25334.4:cds"/>
    </source>
</evidence>
<evidence type="ECO:0000256" key="1">
    <source>
        <dbReference type="ARBA" id="ARBA00022837"/>
    </source>
</evidence>
<sequence>MDTSCFFVIFGSILSMCSVRVLGAPTVAPNLAEDIAILKNKVSDTGSNVAEQLVKSAKKTKTKTIADDFDDEYLTSAMLEFGDMDRDGLLNFDEIFRFYLAVVRFPLKKASDTAQSFIDLGDSNKDGKLSIKELLKIMDEAEHLAEARALMKPGASKEAGGDGNGGEKEGNKFKNQKPSPAEGLVPQEGSVSQHEGDKEDHKPSPSEEGNVEELQNLQMAMK</sequence>
<feature type="signal peptide" evidence="3">
    <location>
        <begin position="1"/>
        <end position="23"/>
    </location>
</feature>
<feature type="chain" id="PRO_5036472876" description="EF-hand domain-containing protein" evidence="3">
    <location>
        <begin position="24"/>
        <end position="222"/>
    </location>
</feature>
<dbReference type="AlphaFoldDB" id="A0A8W8L089"/>
<dbReference type="InterPro" id="IPR002048">
    <property type="entry name" value="EF_hand_dom"/>
</dbReference>
<feature type="compositionally biased region" description="Basic and acidic residues" evidence="2">
    <location>
        <begin position="194"/>
        <end position="205"/>
    </location>
</feature>
<proteinExistence type="predicted"/>
<keyword evidence="1" id="KW-0106">Calcium</keyword>
<feature type="domain" description="EF-hand" evidence="4">
    <location>
        <begin position="109"/>
        <end position="144"/>
    </location>
</feature>
<keyword evidence="3" id="KW-0732">Signal</keyword>
<dbReference type="GO" id="GO:0005509">
    <property type="term" value="F:calcium ion binding"/>
    <property type="evidence" value="ECO:0007669"/>
    <property type="project" value="InterPro"/>
</dbReference>
<keyword evidence="6" id="KW-1185">Reference proteome</keyword>
<dbReference type="InterPro" id="IPR011992">
    <property type="entry name" value="EF-hand-dom_pair"/>
</dbReference>
<accession>A0A8W8L089</accession>
<organism evidence="5 6">
    <name type="scientific">Magallana gigas</name>
    <name type="common">Pacific oyster</name>
    <name type="synonym">Crassostrea gigas</name>
    <dbReference type="NCBI Taxonomy" id="29159"/>
    <lineage>
        <taxon>Eukaryota</taxon>
        <taxon>Metazoa</taxon>
        <taxon>Spiralia</taxon>
        <taxon>Lophotrochozoa</taxon>
        <taxon>Mollusca</taxon>
        <taxon>Bivalvia</taxon>
        <taxon>Autobranchia</taxon>
        <taxon>Pteriomorphia</taxon>
        <taxon>Ostreida</taxon>
        <taxon>Ostreoidea</taxon>
        <taxon>Ostreidae</taxon>
        <taxon>Magallana</taxon>
    </lineage>
</organism>
<evidence type="ECO:0000256" key="3">
    <source>
        <dbReference type="SAM" id="SignalP"/>
    </source>
</evidence>
<dbReference type="InterPro" id="IPR018247">
    <property type="entry name" value="EF_Hand_1_Ca_BS"/>
</dbReference>
<dbReference type="EnsemblMetazoa" id="G25334.4">
    <property type="protein sequence ID" value="G25334.4:cds"/>
    <property type="gene ID" value="G25334"/>
</dbReference>
<evidence type="ECO:0000259" key="4">
    <source>
        <dbReference type="PROSITE" id="PS50222"/>
    </source>
</evidence>
<dbReference type="Gene3D" id="1.10.238.10">
    <property type="entry name" value="EF-hand"/>
    <property type="match status" value="1"/>
</dbReference>
<evidence type="ECO:0000313" key="6">
    <source>
        <dbReference type="Proteomes" id="UP000005408"/>
    </source>
</evidence>
<dbReference type="PROSITE" id="PS50222">
    <property type="entry name" value="EF_HAND_2"/>
    <property type="match status" value="1"/>
</dbReference>
<evidence type="ECO:0000256" key="2">
    <source>
        <dbReference type="SAM" id="MobiDB-lite"/>
    </source>
</evidence>
<dbReference type="PROSITE" id="PS00018">
    <property type="entry name" value="EF_HAND_1"/>
    <property type="match status" value="2"/>
</dbReference>
<dbReference type="Proteomes" id="UP000005408">
    <property type="component" value="Unassembled WGS sequence"/>
</dbReference>